<proteinExistence type="predicted"/>
<evidence type="ECO:0000313" key="1">
    <source>
        <dbReference type="EMBL" id="KAG1302926.1"/>
    </source>
</evidence>
<comment type="caution">
    <text evidence="1">The sequence shown here is derived from an EMBL/GenBank/DDBJ whole genome shotgun (WGS) entry which is preliminary data.</text>
</comment>
<dbReference type="Proteomes" id="UP000716291">
    <property type="component" value="Unassembled WGS sequence"/>
</dbReference>
<evidence type="ECO:0000313" key="2">
    <source>
        <dbReference type="Proteomes" id="UP000716291"/>
    </source>
</evidence>
<dbReference type="OrthoDB" id="2286231at2759"/>
<accession>A0A9P6X155</accession>
<reference evidence="1" key="1">
    <citation type="journal article" date="2020" name="Microb. Genom.">
        <title>Genetic diversity of clinical and environmental Mucorales isolates obtained from an investigation of mucormycosis cases among solid organ transplant recipients.</title>
        <authorList>
            <person name="Nguyen M.H."/>
            <person name="Kaul D."/>
            <person name="Muto C."/>
            <person name="Cheng S.J."/>
            <person name="Richter R.A."/>
            <person name="Bruno V.M."/>
            <person name="Liu G."/>
            <person name="Beyhan S."/>
            <person name="Sundermann A.J."/>
            <person name="Mounaud S."/>
            <person name="Pasculle A.W."/>
            <person name="Nierman W.C."/>
            <person name="Driscoll E."/>
            <person name="Cumbie R."/>
            <person name="Clancy C.J."/>
            <person name="Dupont C.L."/>
        </authorList>
    </citation>
    <scope>NUCLEOTIDE SEQUENCE</scope>
    <source>
        <strain evidence="1">GL11</strain>
    </source>
</reference>
<sequence>MNFFTLPKSMRLGSDLMAKATINDPNAINIISTALLNVQNDYTVGNSEWDNGTRSDIVLEPKSLASDLPHDLTISSFPGCYEFPAKGWANNCLVLCKIRVQGHTGTVPINPFIALGLFLTSRALDINDTLCRNDPNHSVLTLFGVTKAPKSSSPEQVAKAIKDLQNQNYALKRKYNDTIGEAFSSISTSISTATATTNPTSIENIDFTVESITPYERSMTFVENYVETRKQKGFKRMNCAGVLRN</sequence>
<keyword evidence="2" id="KW-1185">Reference proteome</keyword>
<organism evidence="1 2">
    <name type="scientific">Rhizopus oryzae</name>
    <name type="common">Mucormycosis agent</name>
    <name type="synonym">Rhizopus arrhizus var. delemar</name>
    <dbReference type="NCBI Taxonomy" id="64495"/>
    <lineage>
        <taxon>Eukaryota</taxon>
        <taxon>Fungi</taxon>
        <taxon>Fungi incertae sedis</taxon>
        <taxon>Mucoromycota</taxon>
        <taxon>Mucoromycotina</taxon>
        <taxon>Mucoromycetes</taxon>
        <taxon>Mucorales</taxon>
        <taxon>Mucorineae</taxon>
        <taxon>Rhizopodaceae</taxon>
        <taxon>Rhizopus</taxon>
    </lineage>
</organism>
<name>A0A9P6X155_RHIOR</name>
<gene>
    <name evidence="1" type="ORF">G6F64_010514</name>
</gene>
<dbReference type="AlphaFoldDB" id="A0A9P6X155"/>
<protein>
    <submittedName>
        <fullName evidence="1">Uncharacterized protein</fullName>
    </submittedName>
</protein>
<dbReference type="EMBL" id="JAANQT010002198">
    <property type="protein sequence ID" value="KAG1302926.1"/>
    <property type="molecule type" value="Genomic_DNA"/>
</dbReference>